<name>A0ABS9DTA7_9PROT</name>
<dbReference type="Proteomes" id="UP001521209">
    <property type="component" value="Unassembled WGS sequence"/>
</dbReference>
<dbReference type="EMBL" id="JAKGBZ010000005">
    <property type="protein sequence ID" value="MCF3945922.1"/>
    <property type="molecule type" value="Genomic_DNA"/>
</dbReference>
<sequence length="335" mass="34553">MTIRSFNPVNSERSKATAIGGLAILLWSTLALLAASTRGIPPFETLVLSFGVAFAAGMVVLVVRRRLGRLRQPVRAWALGFAGIFTYHALYFTALDHAPAAQASLICYLWPLLIVVFAAFLPGGRLHARHVAGAALGLAGTVLILLSGTGLTGNGSALGYGCAFAAAFVWAGYSVANQRIRAVPSELIAGICGAVAFAALLVHLAVEQTVIPSTGQAVAMIALGVGPVGLAFFFWDHATKRGDLALLGTLSYAAPLLSTALLVAVGRTPLSVTIIGAAALIVGGAGISVGFRRPKVCLETRSGESVGDVSRAPERSALECVSAGAQRNAAEWPPE</sequence>
<feature type="transmembrane region" description="Helical" evidence="1">
    <location>
        <begin position="100"/>
        <end position="121"/>
    </location>
</feature>
<dbReference type="InterPro" id="IPR037185">
    <property type="entry name" value="EmrE-like"/>
</dbReference>
<protein>
    <submittedName>
        <fullName evidence="3">EamA family transporter</fullName>
    </submittedName>
</protein>
<accession>A0ABS9DTA7</accession>
<feature type="transmembrane region" description="Helical" evidence="1">
    <location>
        <begin position="270"/>
        <end position="291"/>
    </location>
</feature>
<reference evidence="3 4" key="1">
    <citation type="submission" date="2022-01" db="EMBL/GenBank/DDBJ databases">
        <authorList>
            <person name="Won M."/>
            <person name="Kim S.-J."/>
            <person name="Kwon S.-W."/>
        </authorList>
    </citation>
    <scope>NUCLEOTIDE SEQUENCE [LARGE SCALE GENOMIC DNA]</scope>
    <source>
        <strain evidence="3 4">KCTC 23505</strain>
    </source>
</reference>
<feature type="transmembrane region" description="Helical" evidence="1">
    <location>
        <begin position="217"/>
        <end position="235"/>
    </location>
</feature>
<feature type="transmembrane region" description="Helical" evidence="1">
    <location>
        <begin position="244"/>
        <end position="264"/>
    </location>
</feature>
<evidence type="ECO:0000256" key="1">
    <source>
        <dbReference type="SAM" id="Phobius"/>
    </source>
</evidence>
<feature type="transmembrane region" description="Helical" evidence="1">
    <location>
        <begin position="157"/>
        <end position="175"/>
    </location>
</feature>
<dbReference type="Pfam" id="PF00892">
    <property type="entry name" value="EamA"/>
    <property type="match status" value="2"/>
</dbReference>
<gene>
    <name evidence="3" type="ORF">L2A60_04385</name>
</gene>
<feature type="domain" description="EamA" evidence="2">
    <location>
        <begin position="22"/>
        <end position="145"/>
    </location>
</feature>
<feature type="transmembrane region" description="Helical" evidence="1">
    <location>
        <begin position="133"/>
        <end position="151"/>
    </location>
</feature>
<dbReference type="RefSeq" id="WP_235703153.1">
    <property type="nucleotide sequence ID" value="NZ_JAKGBZ010000005.1"/>
</dbReference>
<feature type="transmembrane region" description="Helical" evidence="1">
    <location>
        <begin position="45"/>
        <end position="64"/>
    </location>
</feature>
<evidence type="ECO:0000259" key="2">
    <source>
        <dbReference type="Pfam" id="PF00892"/>
    </source>
</evidence>
<dbReference type="PANTHER" id="PTHR22911">
    <property type="entry name" value="ACYL-MALONYL CONDENSING ENZYME-RELATED"/>
    <property type="match status" value="1"/>
</dbReference>
<proteinExistence type="predicted"/>
<comment type="caution">
    <text evidence="3">The sequence shown here is derived from an EMBL/GenBank/DDBJ whole genome shotgun (WGS) entry which is preliminary data.</text>
</comment>
<keyword evidence="4" id="KW-1185">Reference proteome</keyword>
<organism evidence="3 4">
    <name type="scientific">Acidiphilium iwatense</name>
    <dbReference type="NCBI Taxonomy" id="768198"/>
    <lineage>
        <taxon>Bacteria</taxon>
        <taxon>Pseudomonadati</taxon>
        <taxon>Pseudomonadota</taxon>
        <taxon>Alphaproteobacteria</taxon>
        <taxon>Acetobacterales</taxon>
        <taxon>Acidocellaceae</taxon>
        <taxon>Acidiphilium</taxon>
    </lineage>
</organism>
<evidence type="ECO:0000313" key="3">
    <source>
        <dbReference type="EMBL" id="MCF3945922.1"/>
    </source>
</evidence>
<feature type="transmembrane region" description="Helical" evidence="1">
    <location>
        <begin position="76"/>
        <end position="94"/>
    </location>
</feature>
<feature type="domain" description="EamA" evidence="2">
    <location>
        <begin position="158"/>
        <end position="285"/>
    </location>
</feature>
<dbReference type="PANTHER" id="PTHR22911:SF76">
    <property type="entry name" value="EAMA DOMAIN-CONTAINING PROTEIN"/>
    <property type="match status" value="1"/>
</dbReference>
<evidence type="ECO:0000313" key="4">
    <source>
        <dbReference type="Proteomes" id="UP001521209"/>
    </source>
</evidence>
<keyword evidence="1" id="KW-0812">Transmembrane</keyword>
<dbReference type="InterPro" id="IPR000620">
    <property type="entry name" value="EamA_dom"/>
</dbReference>
<keyword evidence="1" id="KW-1133">Transmembrane helix</keyword>
<keyword evidence="1" id="KW-0472">Membrane</keyword>
<feature type="transmembrane region" description="Helical" evidence="1">
    <location>
        <begin position="187"/>
        <end position="205"/>
    </location>
</feature>
<dbReference type="SUPFAM" id="SSF103481">
    <property type="entry name" value="Multidrug resistance efflux transporter EmrE"/>
    <property type="match status" value="2"/>
</dbReference>